<reference evidence="1" key="1">
    <citation type="journal article" date="2018" name="Nat. Genet.">
        <title>Extensive intraspecific gene order and gene structural variations between Mo17 and other maize genomes.</title>
        <authorList>
            <person name="Sun S."/>
            <person name="Zhou Y."/>
            <person name="Chen J."/>
            <person name="Shi J."/>
            <person name="Zhao H."/>
            <person name="Zhao H."/>
            <person name="Song W."/>
            <person name="Zhang M."/>
            <person name="Cui Y."/>
            <person name="Dong X."/>
            <person name="Liu H."/>
            <person name="Ma X."/>
            <person name="Jiao Y."/>
            <person name="Wang B."/>
            <person name="Wei X."/>
            <person name="Stein J.C."/>
            <person name="Glaubitz J.C."/>
            <person name="Lu F."/>
            <person name="Yu G."/>
            <person name="Liang C."/>
            <person name="Fengler K."/>
            <person name="Li B."/>
            <person name="Rafalski A."/>
            <person name="Schnable P.S."/>
            <person name="Ware D.H."/>
            <person name="Buckler E.S."/>
            <person name="Lai J."/>
        </authorList>
    </citation>
    <scope>NUCLEOTIDE SEQUENCE [LARGE SCALE GENOMIC DNA]</scope>
    <source>
        <tissue evidence="1">Seedling</tissue>
    </source>
</reference>
<gene>
    <name evidence="1" type="ORF">Zm00014a_039113</name>
</gene>
<protein>
    <submittedName>
        <fullName evidence="1">Uncharacterized protein</fullName>
    </submittedName>
</protein>
<organism evidence="1">
    <name type="scientific">Zea mays</name>
    <name type="common">Maize</name>
    <dbReference type="NCBI Taxonomy" id="4577"/>
    <lineage>
        <taxon>Eukaryota</taxon>
        <taxon>Viridiplantae</taxon>
        <taxon>Streptophyta</taxon>
        <taxon>Embryophyta</taxon>
        <taxon>Tracheophyta</taxon>
        <taxon>Spermatophyta</taxon>
        <taxon>Magnoliopsida</taxon>
        <taxon>Liliopsida</taxon>
        <taxon>Poales</taxon>
        <taxon>Poaceae</taxon>
        <taxon>PACMAD clade</taxon>
        <taxon>Panicoideae</taxon>
        <taxon>Andropogonodae</taxon>
        <taxon>Andropogoneae</taxon>
        <taxon>Tripsacinae</taxon>
        <taxon>Zea</taxon>
    </lineage>
</organism>
<comment type="caution">
    <text evidence="1">The sequence shown here is derived from an EMBL/GenBank/DDBJ whole genome shotgun (WGS) entry which is preliminary data.</text>
</comment>
<dbReference type="EMBL" id="NCVQ01000004">
    <property type="protein sequence ID" value="PWZ31837.1"/>
    <property type="molecule type" value="Genomic_DNA"/>
</dbReference>
<name>A0A3L6FJI2_MAIZE</name>
<dbReference type="Proteomes" id="UP000251960">
    <property type="component" value="Chromosome 3"/>
</dbReference>
<accession>A0A3L6FJI2</accession>
<proteinExistence type="predicted"/>
<evidence type="ECO:0000313" key="1">
    <source>
        <dbReference type="EMBL" id="PWZ31837.1"/>
    </source>
</evidence>
<sequence length="98" mass="10512">MDLHPTKSCFFQLNKYRVPCMSRATFEAVLEELSAAIAGKDTMLCAGVYIYGAADADDHVMEAHGGGGRARMSVQQINGQADEIAAQEECFLSGPLPS</sequence>
<dbReference type="AlphaFoldDB" id="A0A3L6FJI2"/>